<dbReference type="PROSITE" id="PS51257">
    <property type="entry name" value="PROKAR_LIPOPROTEIN"/>
    <property type="match status" value="1"/>
</dbReference>
<keyword evidence="1" id="KW-0472">Membrane</keyword>
<reference evidence="2 3" key="1">
    <citation type="submission" date="2018-05" db="EMBL/GenBank/DDBJ databases">
        <title>Freshwater and sediment microbial communities from various areas in North America, analyzing microbe dynamics in response to fracking.</title>
        <authorList>
            <person name="Lamendella R."/>
        </authorList>
    </citation>
    <scope>NUCLEOTIDE SEQUENCE [LARGE SCALE GENOMIC DNA]</scope>
    <source>
        <strain evidence="2 3">15_TX</strain>
    </source>
</reference>
<accession>A0A2V2ZYU4</accession>
<dbReference type="RefSeq" id="WP_142669521.1">
    <property type="nucleotide sequence ID" value="NZ_QGTW01000004.1"/>
</dbReference>
<evidence type="ECO:0000313" key="2">
    <source>
        <dbReference type="EMBL" id="PWW29614.1"/>
    </source>
</evidence>
<gene>
    <name evidence="2" type="ORF">DFO73_104254</name>
</gene>
<evidence type="ECO:0000313" key="3">
    <source>
        <dbReference type="Proteomes" id="UP000247150"/>
    </source>
</evidence>
<dbReference type="EMBL" id="QGTW01000004">
    <property type="protein sequence ID" value="PWW29614.1"/>
    <property type="molecule type" value="Genomic_DNA"/>
</dbReference>
<dbReference type="Proteomes" id="UP000247150">
    <property type="component" value="Unassembled WGS sequence"/>
</dbReference>
<dbReference type="AlphaFoldDB" id="A0A2V2ZYU4"/>
<sequence>MQKEIKASHYCLLFTFFSTLIIYLLFGFSTITVSCLFSGVILSIINLIEDEMKQYGPDRNG</sequence>
<keyword evidence="1" id="KW-0812">Transmembrane</keyword>
<proteinExistence type="predicted"/>
<comment type="caution">
    <text evidence="2">The sequence shown here is derived from an EMBL/GenBank/DDBJ whole genome shotgun (WGS) entry which is preliminary data.</text>
</comment>
<keyword evidence="1" id="KW-1133">Transmembrane helix</keyword>
<evidence type="ECO:0000256" key="1">
    <source>
        <dbReference type="SAM" id="Phobius"/>
    </source>
</evidence>
<organism evidence="2 3">
    <name type="scientific">Cytobacillus oceanisediminis</name>
    <dbReference type="NCBI Taxonomy" id="665099"/>
    <lineage>
        <taxon>Bacteria</taxon>
        <taxon>Bacillati</taxon>
        <taxon>Bacillota</taxon>
        <taxon>Bacilli</taxon>
        <taxon>Bacillales</taxon>
        <taxon>Bacillaceae</taxon>
        <taxon>Cytobacillus</taxon>
    </lineage>
</organism>
<name>A0A2V2ZYU4_9BACI</name>
<dbReference type="OrthoDB" id="2934704at2"/>
<feature type="transmembrane region" description="Helical" evidence="1">
    <location>
        <begin position="31"/>
        <end position="48"/>
    </location>
</feature>
<protein>
    <submittedName>
        <fullName evidence="2">Uncharacterized protein</fullName>
    </submittedName>
</protein>